<dbReference type="GO" id="GO:0000209">
    <property type="term" value="P:protein polyubiquitination"/>
    <property type="evidence" value="ECO:0007669"/>
    <property type="project" value="TreeGrafter"/>
</dbReference>
<protein>
    <recommendedName>
        <fullName evidence="2">RING-type E3 ubiquitin transferase</fullName>
        <ecNumber evidence="2">2.3.2.27</ecNumber>
    </recommendedName>
</protein>
<dbReference type="Gene3D" id="3.30.40.10">
    <property type="entry name" value="Zinc/RING finger domain, C3HC4 (zinc finger)"/>
    <property type="match status" value="1"/>
</dbReference>
<sequence>MHSTFEAICNRNTQTNIHEDAQEGGDNQDQCAICLDLIINQAVIVPCQHSEYCFRCMRIWTTTSNRCPICVQPIDYLVHRIDPRTKDFQIFHPLPIMPNLNNGDDNNRQSQAASPTLPAAQHPPNSESGPSSSQSDHFIGLDRRQLIYRHSLYVKHIPSNRYTQFYPVSSKHFLKDRSKNPSEPTRRDCPSAKLIARTIRFLQRELRAIQPEVLAHPIEHSIRVIIIILHRADSNSSEAVHRFSQLIRDPQLAQHFSHELTCFLRSPYDDLLQWDQVLQYPTAPNVY</sequence>
<reference evidence="11 12" key="1">
    <citation type="submission" date="2019-05" db="EMBL/GenBank/DDBJ databases">
        <title>Emergence of the Ug99 lineage of the wheat stem rust pathogen through somatic hybridization.</title>
        <authorList>
            <person name="Li F."/>
            <person name="Upadhyaya N.M."/>
            <person name="Sperschneider J."/>
            <person name="Matny O."/>
            <person name="Nguyen-Phuc H."/>
            <person name="Mago R."/>
            <person name="Raley C."/>
            <person name="Miller M.E."/>
            <person name="Silverstein K.A.T."/>
            <person name="Henningsen E."/>
            <person name="Hirsch C.D."/>
            <person name="Visser B."/>
            <person name="Pretorius Z.A."/>
            <person name="Steffenson B.J."/>
            <person name="Schwessinger B."/>
            <person name="Dodds P.N."/>
            <person name="Figueroa M."/>
        </authorList>
    </citation>
    <scope>NUCLEOTIDE SEQUENCE [LARGE SCALE GENOMIC DNA]</scope>
    <source>
        <strain evidence="9">21-0</strain>
        <strain evidence="10 12">Ug99</strain>
    </source>
</reference>
<dbReference type="Pfam" id="PF13920">
    <property type="entry name" value="zf-C3HC4_3"/>
    <property type="match status" value="1"/>
</dbReference>
<keyword evidence="5" id="KW-0804">Transcription</keyword>
<dbReference type="SMART" id="SM00184">
    <property type="entry name" value="RING"/>
    <property type="match status" value="1"/>
</dbReference>
<keyword evidence="4" id="KW-0805">Transcription regulation</keyword>
<evidence type="ECO:0000313" key="10">
    <source>
        <dbReference type="EMBL" id="KAA1127817.1"/>
    </source>
</evidence>
<organism evidence="9 11">
    <name type="scientific">Puccinia graminis f. sp. tritici</name>
    <dbReference type="NCBI Taxonomy" id="56615"/>
    <lineage>
        <taxon>Eukaryota</taxon>
        <taxon>Fungi</taxon>
        <taxon>Dikarya</taxon>
        <taxon>Basidiomycota</taxon>
        <taxon>Pucciniomycotina</taxon>
        <taxon>Pucciniomycetes</taxon>
        <taxon>Pucciniales</taxon>
        <taxon>Pucciniaceae</taxon>
        <taxon>Puccinia</taxon>
    </lineage>
</organism>
<keyword evidence="6" id="KW-0863">Zinc-finger</keyword>
<dbReference type="EC" id="2.3.2.27" evidence="2"/>
<keyword evidence="6" id="KW-0479">Metal-binding</keyword>
<evidence type="ECO:0000256" key="5">
    <source>
        <dbReference type="ARBA" id="ARBA00023163"/>
    </source>
</evidence>
<dbReference type="GO" id="GO:0006513">
    <property type="term" value="P:protein monoubiquitination"/>
    <property type="evidence" value="ECO:0007669"/>
    <property type="project" value="TreeGrafter"/>
</dbReference>
<feature type="compositionally biased region" description="Polar residues" evidence="7">
    <location>
        <begin position="99"/>
        <end position="114"/>
    </location>
</feature>
<dbReference type="EMBL" id="VSWC01000092">
    <property type="protein sequence ID" value="KAA1090442.1"/>
    <property type="molecule type" value="Genomic_DNA"/>
</dbReference>
<gene>
    <name evidence="9" type="ORF">PGT21_001378</name>
    <name evidence="10" type="ORF">PGTUg99_007194</name>
</gene>
<dbReference type="GO" id="GO:0061630">
    <property type="term" value="F:ubiquitin protein ligase activity"/>
    <property type="evidence" value="ECO:0007669"/>
    <property type="project" value="UniProtKB-EC"/>
</dbReference>
<dbReference type="InterPro" id="IPR013083">
    <property type="entry name" value="Znf_RING/FYVE/PHD"/>
</dbReference>
<dbReference type="GO" id="GO:0008270">
    <property type="term" value="F:zinc ion binding"/>
    <property type="evidence" value="ECO:0007669"/>
    <property type="project" value="UniProtKB-KW"/>
</dbReference>
<evidence type="ECO:0000313" key="9">
    <source>
        <dbReference type="EMBL" id="KAA1090442.1"/>
    </source>
</evidence>
<keyword evidence="6" id="KW-0862">Zinc</keyword>
<name>A0A5B0NP83_PUCGR</name>
<keyword evidence="11" id="KW-1185">Reference proteome</keyword>
<dbReference type="AlphaFoldDB" id="A0A5B0NP83"/>
<evidence type="ECO:0000256" key="7">
    <source>
        <dbReference type="SAM" id="MobiDB-lite"/>
    </source>
</evidence>
<feature type="region of interest" description="Disordered" evidence="7">
    <location>
        <begin position="99"/>
        <end position="136"/>
    </location>
</feature>
<dbReference type="Proteomes" id="UP000324748">
    <property type="component" value="Unassembled WGS sequence"/>
</dbReference>
<accession>A0A5B0NP83</accession>
<dbReference type="InterPro" id="IPR001841">
    <property type="entry name" value="Znf_RING"/>
</dbReference>
<evidence type="ECO:0000256" key="1">
    <source>
        <dbReference type="ARBA" id="ARBA00000900"/>
    </source>
</evidence>
<dbReference type="Proteomes" id="UP000325313">
    <property type="component" value="Unassembled WGS sequence"/>
</dbReference>
<dbReference type="PANTHER" id="PTHR46077:SF1">
    <property type="entry name" value="TOP1 BINDING ARGININE_SERINE RICH PROTEIN, E3 UBIQUITIN LIGASE"/>
    <property type="match status" value="1"/>
</dbReference>
<dbReference type="EMBL" id="VDEP01000149">
    <property type="protein sequence ID" value="KAA1127817.1"/>
    <property type="molecule type" value="Genomic_DNA"/>
</dbReference>
<evidence type="ECO:0000259" key="8">
    <source>
        <dbReference type="PROSITE" id="PS50089"/>
    </source>
</evidence>
<comment type="catalytic activity">
    <reaction evidence="1">
        <text>S-ubiquitinyl-[E2 ubiquitin-conjugating enzyme]-L-cysteine + [acceptor protein]-L-lysine = [E2 ubiquitin-conjugating enzyme]-L-cysteine + N(6)-ubiquitinyl-[acceptor protein]-L-lysine.</text>
        <dbReference type="EC" id="2.3.2.27"/>
    </reaction>
</comment>
<evidence type="ECO:0000256" key="2">
    <source>
        <dbReference type="ARBA" id="ARBA00012483"/>
    </source>
</evidence>
<comment type="caution">
    <text evidence="9">The sequence shown here is derived from an EMBL/GenBank/DDBJ whole genome shotgun (WGS) entry which is preliminary data.</text>
</comment>
<proteinExistence type="predicted"/>
<dbReference type="PANTHER" id="PTHR46077">
    <property type="entry name" value="E3 UBIQUITIN-PROTEIN LIGASE TOPORS"/>
    <property type="match status" value="1"/>
</dbReference>
<dbReference type="PROSITE" id="PS50089">
    <property type="entry name" value="ZF_RING_2"/>
    <property type="match status" value="1"/>
</dbReference>
<feature type="compositionally biased region" description="Low complexity" evidence="7">
    <location>
        <begin position="123"/>
        <end position="135"/>
    </location>
</feature>
<keyword evidence="3" id="KW-0808">Transferase</keyword>
<dbReference type="SUPFAM" id="SSF57850">
    <property type="entry name" value="RING/U-box"/>
    <property type="match status" value="1"/>
</dbReference>
<feature type="domain" description="RING-type" evidence="8">
    <location>
        <begin position="31"/>
        <end position="70"/>
    </location>
</feature>
<evidence type="ECO:0000313" key="12">
    <source>
        <dbReference type="Proteomes" id="UP000325313"/>
    </source>
</evidence>
<evidence type="ECO:0000313" key="11">
    <source>
        <dbReference type="Proteomes" id="UP000324748"/>
    </source>
</evidence>
<evidence type="ECO:0000256" key="4">
    <source>
        <dbReference type="ARBA" id="ARBA00023015"/>
    </source>
</evidence>
<dbReference type="OrthoDB" id="21204at2759"/>
<evidence type="ECO:0000256" key="6">
    <source>
        <dbReference type="PROSITE-ProRule" id="PRU00175"/>
    </source>
</evidence>
<evidence type="ECO:0000256" key="3">
    <source>
        <dbReference type="ARBA" id="ARBA00022679"/>
    </source>
</evidence>